<keyword evidence="2" id="KW-1185">Reference proteome</keyword>
<keyword evidence="1" id="KW-0614">Plasmid</keyword>
<dbReference type="Pfam" id="PF03207">
    <property type="entry name" value="OspD"/>
    <property type="match status" value="1"/>
</dbReference>
<geneLocation type="plasmid" evidence="1 2">
    <name>pl25</name>
</geneLocation>
<dbReference type="Proteomes" id="UP000244655">
    <property type="component" value="Plasmid pl25"/>
</dbReference>
<evidence type="ECO:0000313" key="2">
    <source>
        <dbReference type="Proteomes" id="UP000244655"/>
    </source>
</evidence>
<name>A0A2S1LYJ5_9SPIR</name>
<evidence type="ECO:0000313" key="1">
    <source>
        <dbReference type="EMBL" id="AWG43387.1"/>
    </source>
</evidence>
<sequence length="46" mass="4912">MALDKIKAELAHNVALADIKEVAELTAKISKNAMEVATEVMTALNT</sequence>
<proteinExistence type="predicted"/>
<protein>
    <submittedName>
        <fullName evidence="1">Cell surface protein</fullName>
    </submittedName>
</protein>
<accession>A0A2S1LYJ5</accession>
<gene>
    <name evidence="1" type="ORF">CR532_05060</name>
</gene>
<dbReference type="AlphaFoldDB" id="A0A2S1LYJ5"/>
<dbReference type="EMBL" id="CP025788">
    <property type="protein sequence ID" value="AWG43387.1"/>
    <property type="molecule type" value="Genomic_DNA"/>
</dbReference>
<organism evidence="1 2">
    <name type="scientific">Candidatus Borreliella tachyglossi</name>
    <dbReference type="NCBI Taxonomy" id="1964448"/>
    <lineage>
        <taxon>Bacteria</taxon>
        <taxon>Pseudomonadati</taxon>
        <taxon>Spirochaetota</taxon>
        <taxon>Spirochaetia</taxon>
        <taxon>Spirochaetales</taxon>
        <taxon>Borreliaceae</taxon>
        <taxon>Borreliella</taxon>
    </lineage>
</organism>
<dbReference type="InterPro" id="IPR004894">
    <property type="entry name" value="OspD"/>
</dbReference>
<reference evidence="1 2" key="1">
    <citation type="submission" date="2018-01" db="EMBL/GenBank/DDBJ databases">
        <title>Genome sequence of Borrelia tachyglossi.</title>
        <authorList>
            <person name="Gofton A.W."/>
        </authorList>
    </citation>
    <scope>NUCLEOTIDE SEQUENCE [LARGE SCALE GENOMIC DNA]</scope>
    <source>
        <strain evidence="1 2">Bc-F10-1268</strain>
        <plasmid evidence="1 2">pl25</plasmid>
    </source>
</reference>